<gene>
    <name evidence="1" type="ORF">SAMN05216565_107120</name>
</gene>
<dbReference type="AlphaFoldDB" id="A0A1H0VPL4"/>
<dbReference type="Proteomes" id="UP000199159">
    <property type="component" value="Unassembled WGS sequence"/>
</dbReference>
<reference evidence="2" key="1">
    <citation type="submission" date="2016-10" db="EMBL/GenBank/DDBJ databases">
        <authorList>
            <person name="Varghese N."/>
            <person name="Submissions S."/>
        </authorList>
    </citation>
    <scope>NUCLEOTIDE SEQUENCE [LARGE SCALE GENOMIC DNA]</scope>
    <source>
        <strain evidence="2">IBRC-M10078</strain>
    </source>
</reference>
<dbReference type="STRING" id="930152.SAMN05216565_107120"/>
<name>A0A1H0VPL4_9BACI</name>
<proteinExistence type="predicted"/>
<dbReference type="EMBL" id="FNJU01000007">
    <property type="protein sequence ID" value="SDP80274.1"/>
    <property type="molecule type" value="Genomic_DNA"/>
</dbReference>
<organism evidence="1 2">
    <name type="scientific">Litchfieldia salsa</name>
    <dbReference type="NCBI Taxonomy" id="930152"/>
    <lineage>
        <taxon>Bacteria</taxon>
        <taxon>Bacillati</taxon>
        <taxon>Bacillota</taxon>
        <taxon>Bacilli</taxon>
        <taxon>Bacillales</taxon>
        <taxon>Bacillaceae</taxon>
        <taxon>Litchfieldia</taxon>
    </lineage>
</organism>
<sequence length="88" mass="10403">MDMNRNSSLIVKEEKLLNNGLKTINYLYSSFLNKDLESARLEVQEILHVIEMLDQIEVRNVRRKKFEELVYTMKRKGIKIDFAKGIIS</sequence>
<accession>A0A1H0VPL4</accession>
<keyword evidence="2" id="KW-1185">Reference proteome</keyword>
<protein>
    <submittedName>
        <fullName evidence="1">Uncharacterized protein</fullName>
    </submittedName>
</protein>
<evidence type="ECO:0000313" key="1">
    <source>
        <dbReference type="EMBL" id="SDP80274.1"/>
    </source>
</evidence>
<evidence type="ECO:0000313" key="2">
    <source>
        <dbReference type="Proteomes" id="UP000199159"/>
    </source>
</evidence>